<reference evidence="2 3" key="1">
    <citation type="submission" date="2019-03" db="EMBL/GenBank/DDBJ databases">
        <title>Genomic Encyclopedia of Type Strains, Phase IV (KMG-IV): sequencing the most valuable type-strain genomes for metagenomic binning, comparative biology and taxonomic classification.</title>
        <authorList>
            <person name="Goeker M."/>
        </authorList>
    </citation>
    <scope>NUCLEOTIDE SEQUENCE [LARGE SCALE GENOMIC DNA]</scope>
    <source>
        <strain evidence="2 3">DSM 25903</strain>
    </source>
</reference>
<dbReference type="AlphaFoldDB" id="A0A4R7C622"/>
<dbReference type="InterPro" id="IPR010839">
    <property type="entry name" value="AtuA_N"/>
</dbReference>
<gene>
    <name evidence="2" type="ORF">EV668_0808</name>
</gene>
<evidence type="ECO:0000313" key="3">
    <source>
        <dbReference type="Proteomes" id="UP000295122"/>
    </source>
</evidence>
<feature type="domain" description="Acyclic terpene utilisation N-terminal" evidence="1">
    <location>
        <begin position="2"/>
        <end position="437"/>
    </location>
</feature>
<name>A0A4R7C622_9HYPH</name>
<dbReference type="EMBL" id="SNZR01000011">
    <property type="protein sequence ID" value="TDR93543.1"/>
    <property type="molecule type" value="Genomic_DNA"/>
</dbReference>
<organism evidence="2 3">
    <name type="scientific">Enterovirga rhinocerotis</name>
    <dbReference type="NCBI Taxonomy" id="1339210"/>
    <lineage>
        <taxon>Bacteria</taxon>
        <taxon>Pseudomonadati</taxon>
        <taxon>Pseudomonadota</taxon>
        <taxon>Alphaproteobacteria</taxon>
        <taxon>Hyphomicrobiales</taxon>
        <taxon>Methylobacteriaceae</taxon>
        <taxon>Enterovirga</taxon>
    </lineage>
</organism>
<dbReference type="Proteomes" id="UP000295122">
    <property type="component" value="Unassembled WGS sequence"/>
</dbReference>
<dbReference type="RefSeq" id="WP_133768540.1">
    <property type="nucleotide sequence ID" value="NZ_SNZR01000011.1"/>
</dbReference>
<dbReference type="Pfam" id="PF07287">
    <property type="entry name" value="AtuA"/>
    <property type="match status" value="1"/>
</dbReference>
<accession>A0A4R7C622</accession>
<sequence>MLRIGCGAGFSADRLGPACDLVEKGRLDFIIFECVGERTLAFGHRDRRANPKKGYNAQLEARMRKILPLCRAHGTRLVTNMGVANPKAAAEATIALARSLGLAGLRVAYIEGDEVTDILGPDTPLWEGGTLAEVGLPLAGANAYLGSDALLPALEAGADVVIAGRVADPALVVAPLRHHYGWTEDDWEKLGAGTVAGHLLECGMQITGGYFADPGRKDVPRLAQCGFPIAEIGEGGDFVITKLDEAGGMVTSRTVKEQLLYEVHDPSSYFTPDVVADFSGVAVEEVGPDRIRLSGGTGRERPRDLKVTVGFDGGYLAEAGISYAGPNAVARAGLARDVLDERLSDILGNDAKLRLDLIGVSSLHGTATEYPSDSQDIRVRAAMRSTDREKAEQVLWEVESLLCCGPAGGGGYRGAITPSVVTYSASIGRDRVSPRFEILEA</sequence>
<evidence type="ECO:0000259" key="1">
    <source>
        <dbReference type="Pfam" id="PF07287"/>
    </source>
</evidence>
<evidence type="ECO:0000313" key="2">
    <source>
        <dbReference type="EMBL" id="TDR93543.1"/>
    </source>
</evidence>
<dbReference type="OrthoDB" id="9763456at2"/>
<proteinExistence type="predicted"/>
<protein>
    <submittedName>
        <fullName evidence="2">Uncharacterized protein DUF1446</fullName>
    </submittedName>
</protein>
<comment type="caution">
    <text evidence="2">The sequence shown here is derived from an EMBL/GenBank/DDBJ whole genome shotgun (WGS) entry which is preliminary data.</text>
</comment>
<dbReference type="PANTHER" id="PTHR47472:SF1">
    <property type="entry name" value="DUF1446-DOMAIN-CONTAINING PROTEIN"/>
    <property type="match status" value="1"/>
</dbReference>
<keyword evidence="3" id="KW-1185">Reference proteome</keyword>
<dbReference type="PANTHER" id="PTHR47472">
    <property type="entry name" value="PROPIONYL-COA CARBOXYLASE"/>
    <property type="match status" value="1"/>
</dbReference>